<dbReference type="InterPro" id="IPR019734">
    <property type="entry name" value="TPR_rpt"/>
</dbReference>
<feature type="repeat" description="TPR" evidence="4">
    <location>
        <begin position="88"/>
        <end position="121"/>
    </location>
</feature>
<feature type="repeat" description="TPR" evidence="4">
    <location>
        <begin position="122"/>
        <end position="155"/>
    </location>
</feature>
<dbReference type="InterPro" id="IPR011990">
    <property type="entry name" value="TPR-like_helical_dom_sf"/>
</dbReference>
<keyword evidence="5" id="KW-1133">Transmembrane helix</keyword>
<evidence type="ECO:0000256" key="5">
    <source>
        <dbReference type="SAM" id="Phobius"/>
    </source>
</evidence>
<dbReference type="PROSITE" id="PS50293">
    <property type="entry name" value="TPR_REGION"/>
    <property type="match status" value="1"/>
</dbReference>
<evidence type="ECO:0000256" key="1">
    <source>
        <dbReference type="ARBA" id="ARBA00022737"/>
    </source>
</evidence>
<keyword evidence="3" id="KW-0793">Thylakoid</keyword>
<dbReference type="InterPro" id="IPR013105">
    <property type="entry name" value="TPR_2"/>
</dbReference>
<feature type="transmembrane region" description="Helical" evidence="5">
    <location>
        <begin position="21"/>
        <end position="46"/>
    </location>
</feature>
<gene>
    <name evidence="6" type="ORF">SYK_04720</name>
</gene>
<dbReference type="PANTHER" id="PTHR44943:SF9">
    <property type="entry name" value="TPR-REPEAT-CONTAINING PROTEIN"/>
    <property type="match status" value="1"/>
</dbReference>
<keyword evidence="7" id="KW-1185">Reference proteome</keyword>
<dbReference type="SUPFAM" id="SSF48452">
    <property type="entry name" value="TPR-like"/>
    <property type="match status" value="1"/>
</dbReference>
<reference evidence="6 7" key="1">
    <citation type="submission" date="2022-08" db="EMBL/GenBank/DDBJ databases">
        <title>Genome Sequence of the sulphate-reducing bacterium, Pseudodesulfovibrio sp. SYK.</title>
        <authorList>
            <person name="Kondo R."/>
            <person name="Kataoka T."/>
        </authorList>
    </citation>
    <scope>NUCLEOTIDE SEQUENCE [LARGE SCALE GENOMIC DNA]</scope>
    <source>
        <strain evidence="6 7">SYK</strain>
    </source>
</reference>
<dbReference type="PROSITE" id="PS50005">
    <property type="entry name" value="TPR"/>
    <property type="match status" value="2"/>
</dbReference>
<keyword evidence="5" id="KW-0812">Transmembrane</keyword>
<evidence type="ECO:0000256" key="4">
    <source>
        <dbReference type="PROSITE-ProRule" id="PRU00339"/>
    </source>
</evidence>
<evidence type="ECO:0000313" key="6">
    <source>
        <dbReference type="EMBL" id="BDQ36112.1"/>
    </source>
</evidence>
<evidence type="ECO:0008006" key="8">
    <source>
        <dbReference type="Google" id="ProtNLM"/>
    </source>
</evidence>
<dbReference type="InterPro" id="IPR051685">
    <property type="entry name" value="Ycf3/AcsC/BcsC/TPR_MFPF"/>
</dbReference>
<proteinExistence type="predicted"/>
<dbReference type="EMBL" id="AP026709">
    <property type="protein sequence ID" value="BDQ36112.1"/>
    <property type="molecule type" value="Genomic_DNA"/>
</dbReference>
<dbReference type="Pfam" id="PF07719">
    <property type="entry name" value="TPR_2"/>
    <property type="match status" value="1"/>
</dbReference>
<evidence type="ECO:0000256" key="3">
    <source>
        <dbReference type="ARBA" id="ARBA00023078"/>
    </source>
</evidence>
<name>A0ABN6S269_9BACT</name>
<protein>
    <recommendedName>
        <fullName evidence="8">Tetratricopeptide repeat protein</fullName>
    </recommendedName>
</protein>
<dbReference type="Proteomes" id="UP001317742">
    <property type="component" value="Chromosome"/>
</dbReference>
<evidence type="ECO:0000256" key="2">
    <source>
        <dbReference type="ARBA" id="ARBA00022803"/>
    </source>
</evidence>
<organism evidence="6 7">
    <name type="scientific">Pseudodesulfovibrio nedwellii</name>
    <dbReference type="NCBI Taxonomy" id="2973072"/>
    <lineage>
        <taxon>Bacteria</taxon>
        <taxon>Pseudomonadati</taxon>
        <taxon>Thermodesulfobacteriota</taxon>
        <taxon>Desulfovibrionia</taxon>
        <taxon>Desulfovibrionales</taxon>
        <taxon>Desulfovibrionaceae</taxon>
    </lineage>
</organism>
<keyword evidence="2 4" id="KW-0802">TPR repeat</keyword>
<dbReference type="PANTHER" id="PTHR44943">
    <property type="entry name" value="CELLULOSE SYNTHASE OPERON PROTEIN C"/>
    <property type="match status" value="1"/>
</dbReference>
<accession>A0ABN6S269</accession>
<sequence length="207" mass="22821">MGVHKKNREMEDLKANYMKKSSAIFLAVVALLVGVFIGNTVTSLYMGQQQARSGGTVPQQQNSDEPHQANPVALVNLEKAAADDPTNADKWIELGNFCFDHDLSAQAVTAYERALELVPMKVNVWSDLGVMYRRTKQYEKAVEAFGNAASLDPKHLTSRFNMGIVYLYDLKDQASAIKEWKGILAVDPNAKTPSGESLAAMVKDLEK</sequence>
<dbReference type="Gene3D" id="1.25.40.10">
    <property type="entry name" value="Tetratricopeptide repeat domain"/>
    <property type="match status" value="1"/>
</dbReference>
<evidence type="ECO:0000313" key="7">
    <source>
        <dbReference type="Proteomes" id="UP001317742"/>
    </source>
</evidence>
<dbReference type="SMART" id="SM00028">
    <property type="entry name" value="TPR"/>
    <property type="match status" value="2"/>
</dbReference>
<keyword evidence="5" id="KW-0472">Membrane</keyword>
<keyword evidence="1" id="KW-0677">Repeat</keyword>